<evidence type="ECO:0000313" key="2">
    <source>
        <dbReference type="EMBL" id="GHB99691.1"/>
    </source>
</evidence>
<reference evidence="2" key="2">
    <citation type="submission" date="2020-09" db="EMBL/GenBank/DDBJ databases">
        <authorList>
            <person name="Sun Q."/>
            <person name="Kim S."/>
        </authorList>
    </citation>
    <scope>NUCLEOTIDE SEQUENCE</scope>
    <source>
        <strain evidence="2">KCTC 12870</strain>
    </source>
</reference>
<feature type="region of interest" description="Disordered" evidence="1">
    <location>
        <begin position="64"/>
        <end position="89"/>
    </location>
</feature>
<gene>
    <name evidence="2" type="ORF">GCM10007047_15000</name>
</gene>
<dbReference type="InterPro" id="IPR021831">
    <property type="entry name" value="ParD-like"/>
</dbReference>
<dbReference type="Proteomes" id="UP000642829">
    <property type="component" value="Unassembled WGS sequence"/>
</dbReference>
<reference evidence="2" key="1">
    <citation type="journal article" date="2014" name="Int. J. Syst. Evol. Microbiol.">
        <title>Complete genome sequence of Corynebacterium casei LMG S-19264T (=DSM 44701T), isolated from a smear-ripened cheese.</title>
        <authorList>
            <consortium name="US DOE Joint Genome Institute (JGI-PGF)"/>
            <person name="Walter F."/>
            <person name="Albersmeier A."/>
            <person name="Kalinowski J."/>
            <person name="Ruckert C."/>
        </authorList>
    </citation>
    <scope>NUCLEOTIDE SEQUENCE</scope>
    <source>
        <strain evidence="2">KCTC 12870</strain>
    </source>
</reference>
<dbReference type="EMBL" id="BMXG01000007">
    <property type="protein sequence ID" value="GHB99691.1"/>
    <property type="molecule type" value="Genomic_DNA"/>
</dbReference>
<dbReference type="Pfam" id="PF11903">
    <property type="entry name" value="ParD_like"/>
    <property type="match status" value="1"/>
</dbReference>
<name>A0A8J3DB49_9BACT</name>
<comment type="caution">
    <text evidence="2">The sequence shown here is derived from an EMBL/GenBank/DDBJ whole genome shotgun (WGS) entry which is preliminary data.</text>
</comment>
<evidence type="ECO:0000256" key="1">
    <source>
        <dbReference type="SAM" id="MobiDB-lite"/>
    </source>
</evidence>
<protein>
    <recommendedName>
        <fullName evidence="4">ParD-like antitoxin of type II toxin-antitoxin system</fullName>
    </recommendedName>
</protein>
<evidence type="ECO:0000313" key="3">
    <source>
        <dbReference type="Proteomes" id="UP000642829"/>
    </source>
</evidence>
<feature type="compositionally biased region" description="Basic and acidic residues" evidence="1">
    <location>
        <begin position="64"/>
        <end position="74"/>
    </location>
</feature>
<proteinExistence type="predicted"/>
<keyword evidence="3" id="KW-1185">Reference proteome</keyword>
<organism evidence="2 3">
    <name type="scientific">Cerasicoccus arenae</name>
    <dbReference type="NCBI Taxonomy" id="424488"/>
    <lineage>
        <taxon>Bacteria</taxon>
        <taxon>Pseudomonadati</taxon>
        <taxon>Verrucomicrobiota</taxon>
        <taxon>Opitutia</taxon>
        <taxon>Puniceicoccales</taxon>
        <taxon>Cerasicoccaceae</taxon>
        <taxon>Cerasicoccus</taxon>
    </lineage>
</organism>
<dbReference type="RefSeq" id="WP_189513557.1">
    <property type="nucleotide sequence ID" value="NZ_BMXG01000007.1"/>
</dbReference>
<sequence length="89" mass="10156">MSHSVRLSDELVNKAKEQSKKFHRSAAQQIEHWAALGQMMEPVLSFDVRAKAEALTRENFERTLSEVETPEGRTKAQAVIHRTSEKSLH</sequence>
<evidence type="ECO:0008006" key="4">
    <source>
        <dbReference type="Google" id="ProtNLM"/>
    </source>
</evidence>
<accession>A0A8J3DB49</accession>
<dbReference type="AlphaFoldDB" id="A0A8J3DB49"/>